<dbReference type="EMBL" id="FXYF01000006">
    <property type="protein sequence ID" value="SMX42299.1"/>
    <property type="molecule type" value="Genomic_DNA"/>
</dbReference>
<dbReference type="AlphaFoldDB" id="A0A238KHG9"/>
<dbReference type="Proteomes" id="UP000207598">
    <property type="component" value="Unassembled WGS sequence"/>
</dbReference>
<feature type="transmembrane region" description="Helical" evidence="6">
    <location>
        <begin position="108"/>
        <end position="131"/>
    </location>
</feature>
<name>A0A238KHG9_9RHOB</name>
<evidence type="ECO:0000256" key="5">
    <source>
        <dbReference type="ARBA" id="ARBA00023136"/>
    </source>
</evidence>
<sequence length="325" mass="35914">MFESLNTMLTDSMGPAGPLIVVAGLAAILIIATIPILMNSKPDPLDKLKQSGQQRMNADTRAALRDKKKNDKLNKYAQFLEPQDEKEYSQIRARLMQAGYRSKDAVQIYYLSQFLLGVLLLGAGVAYYLLMIDPVTATMQQKLMYILGPGVVGYMGPKYWVNKRVTKRQEQIQQGFPDSLDMMLVCVEAGQSMDQSIVRVAGELRSSYPALAEEYQIISYEMKAGKDRSQVLNDMSERCGLPDISSFVTVLNQAQTFGTSISEALRVYAGEMRDKRVMRAEEAANKLPTKMTLCTMMLTVPPLLIILVGPSAVGISEMGSLAVGN</sequence>
<feature type="transmembrane region" description="Helical" evidence="6">
    <location>
        <begin position="143"/>
        <end position="161"/>
    </location>
</feature>
<feature type="transmembrane region" description="Helical" evidence="6">
    <location>
        <begin position="293"/>
        <end position="315"/>
    </location>
</feature>
<evidence type="ECO:0000256" key="4">
    <source>
        <dbReference type="ARBA" id="ARBA00022989"/>
    </source>
</evidence>
<protein>
    <submittedName>
        <fullName evidence="8">Bacterial type II secretion system protein F domain protein</fullName>
    </submittedName>
</protein>
<feature type="transmembrane region" description="Helical" evidence="6">
    <location>
        <begin position="20"/>
        <end position="38"/>
    </location>
</feature>
<accession>A0A238KHG9</accession>
<gene>
    <name evidence="8" type="ORF">MAA8898_02569</name>
</gene>
<organism evidence="8 9">
    <name type="scientific">Maliponia aquimaris</name>
    <dbReference type="NCBI Taxonomy" id="1673631"/>
    <lineage>
        <taxon>Bacteria</taxon>
        <taxon>Pseudomonadati</taxon>
        <taxon>Pseudomonadota</taxon>
        <taxon>Alphaproteobacteria</taxon>
        <taxon>Rhodobacterales</taxon>
        <taxon>Paracoccaceae</taxon>
        <taxon>Maliponia</taxon>
    </lineage>
</organism>
<keyword evidence="5 6" id="KW-0472">Membrane</keyword>
<dbReference type="InterPro" id="IPR018076">
    <property type="entry name" value="T2SS_GspF_dom"/>
</dbReference>
<dbReference type="Pfam" id="PF00482">
    <property type="entry name" value="T2SSF"/>
    <property type="match status" value="1"/>
</dbReference>
<dbReference type="GO" id="GO:0005886">
    <property type="term" value="C:plasma membrane"/>
    <property type="evidence" value="ECO:0007669"/>
    <property type="project" value="UniProtKB-SubCell"/>
</dbReference>
<keyword evidence="3 6" id="KW-0812">Transmembrane</keyword>
<reference evidence="8 9" key="1">
    <citation type="submission" date="2017-05" db="EMBL/GenBank/DDBJ databases">
        <authorList>
            <person name="Song R."/>
            <person name="Chenine A.L."/>
            <person name="Ruprecht R.M."/>
        </authorList>
    </citation>
    <scope>NUCLEOTIDE SEQUENCE [LARGE SCALE GENOMIC DNA]</scope>
    <source>
        <strain evidence="8 9">CECT 8898</strain>
    </source>
</reference>
<evidence type="ECO:0000256" key="6">
    <source>
        <dbReference type="SAM" id="Phobius"/>
    </source>
</evidence>
<keyword evidence="4 6" id="KW-1133">Transmembrane helix</keyword>
<dbReference type="PANTHER" id="PTHR35007:SF2">
    <property type="entry name" value="PILUS ASSEMBLE PROTEIN"/>
    <property type="match status" value="1"/>
</dbReference>
<evidence type="ECO:0000259" key="7">
    <source>
        <dbReference type="Pfam" id="PF00482"/>
    </source>
</evidence>
<dbReference type="PANTHER" id="PTHR35007">
    <property type="entry name" value="INTEGRAL MEMBRANE PROTEIN-RELATED"/>
    <property type="match status" value="1"/>
</dbReference>
<dbReference type="RefSeq" id="WP_094021392.1">
    <property type="nucleotide sequence ID" value="NZ_FXYF01000006.1"/>
</dbReference>
<evidence type="ECO:0000256" key="2">
    <source>
        <dbReference type="ARBA" id="ARBA00022475"/>
    </source>
</evidence>
<feature type="domain" description="Type II secretion system protein GspF" evidence="7">
    <location>
        <begin position="180"/>
        <end position="308"/>
    </location>
</feature>
<comment type="subcellular location">
    <subcellularLocation>
        <location evidence="1">Cell membrane</location>
        <topology evidence="1">Multi-pass membrane protein</topology>
    </subcellularLocation>
</comment>
<evidence type="ECO:0000256" key="3">
    <source>
        <dbReference type="ARBA" id="ARBA00022692"/>
    </source>
</evidence>
<evidence type="ECO:0000313" key="8">
    <source>
        <dbReference type="EMBL" id="SMX42299.1"/>
    </source>
</evidence>
<proteinExistence type="predicted"/>
<evidence type="ECO:0000313" key="9">
    <source>
        <dbReference type="Proteomes" id="UP000207598"/>
    </source>
</evidence>
<keyword evidence="9" id="KW-1185">Reference proteome</keyword>
<dbReference type="OrthoDB" id="9810662at2"/>
<keyword evidence="2" id="KW-1003">Cell membrane</keyword>
<evidence type="ECO:0000256" key="1">
    <source>
        <dbReference type="ARBA" id="ARBA00004651"/>
    </source>
</evidence>